<dbReference type="PANTHER" id="PTHR10395:SF7">
    <property type="entry name" value="5-HYDROXYISOURATE HYDROLASE"/>
    <property type="match status" value="1"/>
</dbReference>
<dbReference type="CDD" id="cd05822">
    <property type="entry name" value="TLP_HIUase"/>
    <property type="match status" value="1"/>
</dbReference>
<evidence type="ECO:0000256" key="1">
    <source>
        <dbReference type="ARBA" id="ARBA00001043"/>
    </source>
</evidence>
<organism evidence="10">
    <name type="scientific">uncultured Friedmanniella sp</name>
    <dbReference type="NCBI Taxonomy" id="335381"/>
    <lineage>
        <taxon>Bacteria</taxon>
        <taxon>Bacillati</taxon>
        <taxon>Actinomycetota</taxon>
        <taxon>Actinomycetes</taxon>
        <taxon>Propionibacteriales</taxon>
        <taxon>Nocardioidaceae</taxon>
        <taxon>Friedmanniella</taxon>
        <taxon>environmental samples</taxon>
    </lineage>
</organism>
<feature type="binding site" evidence="7">
    <location>
        <position position="46"/>
    </location>
    <ligand>
        <name>substrate</name>
    </ligand>
</feature>
<proteinExistence type="inferred from homology"/>
<dbReference type="EMBL" id="CADCTS010000250">
    <property type="protein sequence ID" value="CAA9306425.1"/>
    <property type="molecule type" value="Genomic_DNA"/>
</dbReference>
<dbReference type="PRINTS" id="PR00189">
    <property type="entry name" value="TRNSTHYRETIN"/>
</dbReference>
<dbReference type="GO" id="GO:0006144">
    <property type="term" value="P:purine nucleobase metabolic process"/>
    <property type="evidence" value="ECO:0007669"/>
    <property type="project" value="UniProtKB-KW"/>
</dbReference>
<dbReference type="InterPro" id="IPR023418">
    <property type="entry name" value="Thyroxine_BS"/>
</dbReference>
<dbReference type="PANTHER" id="PTHR10395">
    <property type="entry name" value="URICASE AND TRANSTHYRETIN-RELATED"/>
    <property type="match status" value="1"/>
</dbReference>
<evidence type="ECO:0000256" key="7">
    <source>
        <dbReference type="PIRSR" id="PIRSR600895-51"/>
    </source>
</evidence>
<feature type="binding site" evidence="7">
    <location>
        <position position="109"/>
    </location>
    <ligand>
        <name>substrate</name>
    </ligand>
</feature>
<comment type="subunit">
    <text evidence="4 8">Homotetramer.</text>
</comment>
<dbReference type="InterPro" id="IPR000895">
    <property type="entry name" value="Transthyretin/HIU_hydrolase"/>
</dbReference>
<evidence type="ECO:0000256" key="5">
    <source>
        <dbReference type="ARBA" id="ARBA00022631"/>
    </source>
</evidence>
<dbReference type="SUPFAM" id="SSF49472">
    <property type="entry name" value="Transthyretin (synonym: prealbumin)"/>
    <property type="match status" value="1"/>
</dbReference>
<dbReference type="InterPro" id="IPR014306">
    <property type="entry name" value="Hydroxyisourate_hydrolase"/>
</dbReference>
<dbReference type="NCBIfam" id="TIGR02962">
    <property type="entry name" value="hdxy_isourate"/>
    <property type="match status" value="1"/>
</dbReference>
<reference evidence="10" key="1">
    <citation type="submission" date="2020-02" db="EMBL/GenBank/DDBJ databases">
        <authorList>
            <person name="Meier V. D."/>
        </authorList>
    </citation>
    <scope>NUCLEOTIDE SEQUENCE</scope>
    <source>
        <strain evidence="10">AVDCRST_MAG48</strain>
    </source>
</reference>
<keyword evidence="6 8" id="KW-0378">Hydrolase</keyword>
<evidence type="ECO:0000256" key="3">
    <source>
        <dbReference type="ARBA" id="ARBA00009850"/>
    </source>
</evidence>
<evidence type="ECO:0000256" key="6">
    <source>
        <dbReference type="ARBA" id="ARBA00022801"/>
    </source>
</evidence>
<dbReference type="Gene3D" id="2.60.40.180">
    <property type="entry name" value="Transthyretin/hydroxyisourate hydrolase domain"/>
    <property type="match status" value="1"/>
</dbReference>
<evidence type="ECO:0000256" key="8">
    <source>
        <dbReference type="RuleBase" id="RU361270"/>
    </source>
</evidence>
<dbReference type="InterPro" id="IPR036817">
    <property type="entry name" value="Transthyretin/HIU_hydrolase_sf"/>
</dbReference>
<dbReference type="SMART" id="SM00095">
    <property type="entry name" value="TR_THY"/>
    <property type="match status" value="1"/>
</dbReference>
<protein>
    <recommendedName>
        <fullName evidence="8">5-hydroxyisourate hydrolase</fullName>
        <shortName evidence="8">HIU hydrolase</shortName>
        <shortName evidence="8">HIUHase</shortName>
        <ecNumber evidence="8">3.5.2.17</ecNumber>
    </recommendedName>
</protein>
<evidence type="ECO:0000313" key="10">
    <source>
        <dbReference type="EMBL" id="CAA9306425.1"/>
    </source>
</evidence>
<name>A0A6J4KHV6_9ACTN</name>
<dbReference type="InterPro" id="IPR023416">
    <property type="entry name" value="Transthyretin/HIU_hydrolase_d"/>
</dbReference>
<dbReference type="PROSITE" id="PS00768">
    <property type="entry name" value="TRANSTHYRETIN_1"/>
    <property type="match status" value="1"/>
</dbReference>
<evidence type="ECO:0000259" key="9">
    <source>
        <dbReference type="SMART" id="SM00095"/>
    </source>
</evidence>
<dbReference type="AlphaFoldDB" id="A0A6J4KHV6"/>
<feature type="binding site" evidence="7">
    <location>
        <position position="8"/>
    </location>
    <ligand>
        <name>substrate</name>
    </ligand>
</feature>
<dbReference type="Pfam" id="PF00576">
    <property type="entry name" value="Transthyretin"/>
    <property type="match status" value="1"/>
</dbReference>
<sequence>MTSHVTTHVLDAVAGRPAAGVGVVLEAADGGGWSAVAEGRTDDDGRVGDLGPADLAPGTYRVRFDTGAWFADRGTAAFYPEVVIPFTLADPSAHYHVPLLLSPFAFSTYRGS</sequence>
<dbReference type="EC" id="3.5.2.17" evidence="8"/>
<evidence type="ECO:0000256" key="2">
    <source>
        <dbReference type="ARBA" id="ARBA00002704"/>
    </source>
</evidence>
<comment type="catalytic activity">
    <reaction evidence="1 8">
        <text>5-hydroxyisourate + H2O = 5-hydroxy-2-oxo-4-ureido-2,5-dihydro-1H-imidazole-5-carboxylate + H(+)</text>
        <dbReference type="Rhea" id="RHEA:23736"/>
        <dbReference type="ChEBI" id="CHEBI:15377"/>
        <dbReference type="ChEBI" id="CHEBI:15378"/>
        <dbReference type="ChEBI" id="CHEBI:18072"/>
        <dbReference type="ChEBI" id="CHEBI:58639"/>
        <dbReference type="EC" id="3.5.2.17"/>
    </reaction>
</comment>
<comment type="similarity">
    <text evidence="3 8">Belongs to the transthyretin family. 5-hydroxyisourate hydrolase subfamily.</text>
</comment>
<comment type="function">
    <text evidence="2">Catalyzes the hydrolysis of 5-hydroxyisourate (HIU) to 2-oxo-4-hydroxy-4-carboxy-5-ureidoimidazoline (OHCU).</text>
</comment>
<feature type="domain" description="Transthyretin/hydroxyisourate hydrolase" evidence="9">
    <location>
        <begin position="1"/>
        <end position="111"/>
    </location>
</feature>
<keyword evidence="5 8" id="KW-0659">Purine metabolism</keyword>
<evidence type="ECO:0000256" key="4">
    <source>
        <dbReference type="ARBA" id="ARBA00011881"/>
    </source>
</evidence>
<accession>A0A6J4KHV6</accession>
<gene>
    <name evidence="10" type="ORF">AVDCRST_MAG48-1730</name>
</gene>
<dbReference type="GO" id="GO:0033971">
    <property type="term" value="F:hydroxyisourate hydrolase activity"/>
    <property type="evidence" value="ECO:0007669"/>
    <property type="project" value="UniProtKB-EC"/>
</dbReference>